<evidence type="ECO:0000256" key="2">
    <source>
        <dbReference type="SAM" id="SignalP"/>
    </source>
</evidence>
<dbReference type="Proteomes" id="UP000264353">
    <property type="component" value="Chromosome A8"/>
</dbReference>
<gene>
    <name evidence="3" type="ORF">BRARA_H00084</name>
</gene>
<feature type="signal peptide" evidence="2">
    <location>
        <begin position="1"/>
        <end position="23"/>
    </location>
</feature>
<feature type="region of interest" description="Disordered" evidence="1">
    <location>
        <begin position="53"/>
        <end position="96"/>
    </location>
</feature>
<feature type="chain" id="PRO_5017291116" description="Secreted protein" evidence="2">
    <location>
        <begin position="24"/>
        <end position="96"/>
    </location>
</feature>
<accession>A0A397YH82</accession>
<evidence type="ECO:0000313" key="3">
    <source>
        <dbReference type="EMBL" id="RID49273.1"/>
    </source>
</evidence>
<proteinExistence type="predicted"/>
<evidence type="ECO:0000256" key="1">
    <source>
        <dbReference type="SAM" id="MobiDB-lite"/>
    </source>
</evidence>
<name>A0A397YH82_BRACM</name>
<evidence type="ECO:0000313" key="4">
    <source>
        <dbReference type="Proteomes" id="UP000264353"/>
    </source>
</evidence>
<keyword evidence="2" id="KW-0732">Signal</keyword>
<dbReference type="AlphaFoldDB" id="A0A397YH82"/>
<protein>
    <recommendedName>
        <fullName evidence="5">Secreted protein</fullName>
    </recommendedName>
</protein>
<sequence length="96" mass="11089">MSQSFVFLYFLFFLSFFLLSSHCSPSQKKERSGERQFTPTCSLLWILGGIRRRSPIRPKLPPSLRSLSHRSSDINSYDEDDDYFATTAPPPQPLSR</sequence>
<reference evidence="3 4" key="1">
    <citation type="submission" date="2018-06" db="EMBL/GenBank/DDBJ databases">
        <title>WGS assembly of Brassica rapa FPsc.</title>
        <authorList>
            <person name="Bowman J."/>
            <person name="Kohchi T."/>
            <person name="Yamato K."/>
            <person name="Jenkins J."/>
            <person name="Shu S."/>
            <person name="Ishizaki K."/>
            <person name="Yamaoka S."/>
            <person name="Nishihama R."/>
            <person name="Nakamura Y."/>
            <person name="Berger F."/>
            <person name="Adam C."/>
            <person name="Aki S."/>
            <person name="Althoff F."/>
            <person name="Araki T."/>
            <person name="Arteaga-Vazquez M."/>
            <person name="Balasubrmanian S."/>
            <person name="Bauer D."/>
            <person name="Boehm C."/>
            <person name="Briginshaw L."/>
            <person name="Caballero-Perez J."/>
            <person name="Catarino B."/>
            <person name="Chen F."/>
            <person name="Chiyoda S."/>
            <person name="Chovatia M."/>
            <person name="Davies K."/>
            <person name="Delmans M."/>
            <person name="Demura T."/>
            <person name="Dierschke T."/>
            <person name="Dolan L."/>
            <person name="Dorantes-Acosta A."/>
            <person name="Eklund D."/>
            <person name="Florent S."/>
            <person name="Flores-Sandoval E."/>
            <person name="Fujiyama A."/>
            <person name="Fukuzawa H."/>
            <person name="Galik B."/>
            <person name="Grimanelli D."/>
            <person name="Grimwood J."/>
            <person name="Grossniklaus U."/>
            <person name="Hamada T."/>
            <person name="Haseloff J."/>
            <person name="Hetherington A."/>
            <person name="Higo A."/>
            <person name="Hirakawa Y."/>
            <person name="Hundley H."/>
            <person name="Ikeda Y."/>
            <person name="Inoue K."/>
            <person name="Inoue S."/>
            <person name="Ishida S."/>
            <person name="Jia Q."/>
            <person name="Kakita M."/>
            <person name="Kanazawa T."/>
            <person name="Kawai Y."/>
            <person name="Kawashima T."/>
            <person name="Kennedy M."/>
            <person name="Kinose K."/>
            <person name="Kinoshita T."/>
            <person name="Kohara Y."/>
            <person name="Koide E."/>
            <person name="Komatsu K."/>
            <person name="Kopischke S."/>
            <person name="Kubo M."/>
            <person name="Kyozuka J."/>
            <person name="Lagercrantz U."/>
            <person name="Lin S."/>
            <person name="Lindquist E."/>
            <person name="Lipzen A."/>
            <person name="Lu C."/>
            <person name="Luna E."/>
            <person name="Martienssen R."/>
            <person name="Minamino N."/>
            <person name="Mizutani M."/>
            <person name="Mizutani M."/>
            <person name="Mochizuki N."/>
            <person name="Monte I."/>
            <person name="Mosher R."/>
            <person name="Nagasaki H."/>
            <person name="Nakagami H."/>
            <person name="Naramoto S."/>
            <person name="Nishitani K."/>
            <person name="Ohtani M."/>
            <person name="Okamoto T."/>
            <person name="Okumura M."/>
            <person name="Phillips J."/>
            <person name="Pollak B."/>
            <person name="Reinders A."/>
            <person name="Roevekamp M."/>
            <person name="Sano R."/>
            <person name="Sawa S."/>
            <person name="Schmid M."/>
            <person name="Shirakawa M."/>
            <person name="Solano R."/>
            <person name="Spunde A."/>
            <person name="Suetsugu N."/>
            <person name="Sugano S."/>
            <person name="Sugiyama A."/>
            <person name="Sun R."/>
            <person name="Suzuki Y."/>
            <person name="Takenaka M."/>
            <person name="Takezawa D."/>
            <person name="Tomogane H."/>
            <person name="Tsuzuki M."/>
            <person name="Ueda T."/>
            <person name="Umeda M."/>
            <person name="Ward J."/>
            <person name="Watanabe Y."/>
            <person name="Yazaki K."/>
            <person name="Yokoyama R."/>
            <person name="Yoshitake Y."/>
            <person name="Yotsui I."/>
            <person name="Zachgo S."/>
            <person name="Schmutz J."/>
        </authorList>
    </citation>
    <scope>NUCLEOTIDE SEQUENCE [LARGE SCALE GENOMIC DNA]</scope>
    <source>
        <strain evidence="4">cv. B-3</strain>
    </source>
</reference>
<dbReference type="EMBL" id="CM010635">
    <property type="protein sequence ID" value="RID49273.1"/>
    <property type="molecule type" value="Genomic_DNA"/>
</dbReference>
<evidence type="ECO:0008006" key="5">
    <source>
        <dbReference type="Google" id="ProtNLM"/>
    </source>
</evidence>
<organism evidence="3 4">
    <name type="scientific">Brassica campestris</name>
    <name type="common">Field mustard</name>
    <dbReference type="NCBI Taxonomy" id="3711"/>
    <lineage>
        <taxon>Eukaryota</taxon>
        <taxon>Viridiplantae</taxon>
        <taxon>Streptophyta</taxon>
        <taxon>Embryophyta</taxon>
        <taxon>Tracheophyta</taxon>
        <taxon>Spermatophyta</taxon>
        <taxon>Magnoliopsida</taxon>
        <taxon>eudicotyledons</taxon>
        <taxon>Gunneridae</taxon>
        <taxon>Pentapetalae</taxon>
        <taxon>rosids</taxon>
        <taxon>malvids</taxon>
        <taxon>Brassicales</taxon>
        <taxon>Brassicaceae</taxon>
        <taxon>Brassiceae</taxon>
        <taxon>Brassica</taxon>
    </lineage>
</organism>